<protein>
    <submittedName>
        <fullName evidence="2">Uncharacterized protein</fullName>
    </submittedName>
</protein>
<name>A0A836C097_9CHLO</name>
<keyword evidence="3" id="KW-1185">Reference proteome</keyword>
<evidence type="ECO:0000313" key="2">
    <source>
        <dbReference type="EMBL" id="KAG2495490.1"/>
    </source>
</evidence>
<dbReference type="Proteomes" id="UP000612055">
    <property type="component" value="Unassembled WGS sequence"/>
</dbReference>
<comment type="caution">
    <text evidence="2">The sequence shown here is derived from an EMBL/GenBank/DDBJ whole genome shotgun (WGS) entry which is preliminary data.</text>
</comment>
<dbReference type="EMBL" id="JAEHOE010000024">
    <property type="protein sequence ID" value="KAG2495490.1"/>
    <property type="molecule type" value="Genomic_DNA"/>
</dbReference>
<organism evidence="2 3">
    <name type="scientific">Edaphochlamys debaryana</name>
    <dbReference type="NCBI Taxonomy" id="47281"/>
    <lineage>
        <taxon>Eukaryota</taxon>
        <taxon>Viridiplantae</taxon>
        <taxon>Chlorophyta</taxon>
        <taxon>core chlorophytes</taxon>
        <taxon>Chlorophyceae</taxon>
        <taxon>CS clade</taxon>
        <taxon>Chlamydomonadales</taxon>
        <taxon>Chlamydomonadales incertae sedis</taxon>
        <taxon>Edaphochlamys</taxon>
    </lineage>
</organism>
<dbReference type="AlphaFoldDB" id="A0A836C097"/>
<feature type="region of interest" description="Disordered" evidence="1">
    <location>
        <begin position="35"/>
        <end position="104"/>
    </location>
</feature>
<accession>A0A836C097</accession>
<reference evidence="2" key="1">
    <citation type="journal article" date="2020" name="bioRxiv">
        <title>Comparative genomics of Chlamydomonas.</title>
        <authorList>
            <person name="Craig R.J."/>
            <person name="Hasan A.R."/>
            <person name="Ness R.W."/>
            <person name="Keightley P.D."/>
        </authorList>
    </citation>
    <scope>NUCLEOTIDE SEQUENCE</scope>
    <source>
        <strain evidence="2">CCAP 11/70</strain>
    </source>
</reference>
<evidence type="ECO:0000256" key="1">
    <source>
        <dbReference type="SAM" id="MobiDB-lite"/>
    </source>
</evidence>
<evidence type="ECO:0000313" key="3">
    <source>
        <dbReference type="Proteomes" id="UP000612055"/>
    </source>
</evidence>
<gene>
    <name evidence="2" type="ORF">HYH03_006434</name>
</gene>
<sequence length="104" mass="11016">MWTGLKDTAVIRKLLKWCGVVSARFKQMVDKVKERWAKATEASRAPGNDAEQPPVAADRVPTQSPPAAGAPLGEANIGISPFATSHVNEHGVPGKTDSAKSMHG</sequence>
<proteinExistence type="predicted"/>